<gene>
    <name evidence="1" type="ORF">C7383_12012</name>
</gene>
<dbReference type="RefSeq" id="WP_109748591.1">
    <property type="nucleotide sequence ID" value="NZ_JANKBI010000021.1"/>
</dbReference>
<evidence type="ECO:0000313" key="1">
    <source>
        <dbReference type="EMBL" id="PWJ72206.1"/>
    </source>
</evidence>
<accession>A0AB73SXZ8</accession>
<sequence>MSFDFEGYTPNDLYTVPQIYMPQDIYGPQEMYIPQELYVTRDLYAPQNLEYTERTLENEEWNELSIPGYPFTDGIPNLEPAVLSDDLFVTGNPQEVSVRLDYMQGDNPFNAYGNCGLVSVSNLLQLAGIDLGEDDITLFALKNNMCEYIDGDPENSGGTYPDNLVDILKCAGIDAQYQLTWSDMSGITSYEGIADLVESGNGVIMQVNAGYLWDSPQAMSVDENGSALVNHWVTVTGVARDAQTGEIQGFYICDSGRGMETDSCRLVTTDILDDAYMNAQGSSIVYTTSPIRIV</sequence>
<proteinExistence type="predicted"/>
<dbReference type="Proteomes" id="UP000245412">
    <property type="component" value="Unassembled WGS sequence"/>
</dbReference>
<evidence type="ECO:0008006" key="3">
    <source>
        <dbReference type="Google" id="ProtNLM"/>
    </source>
</evidence>
<protein>
    <recommendedName>
        <fullName evidence="3">Peptidase C39-like domain-containing protein</fullName>
    </recommendedName>
</protein>
<dbReference type="AlphaFoldDB" id="A0AB73SXZ8"/>
<organism evidence="1 2">
    <name type="scientific">Murimonas intestini</name>
    <dbReference type="NCBI Taxonomy" id="1337051"/>
    <lineage>
        <taxon>Bacteria</taxon>
        <taxon>Bacillati</taxon>
        <taxon>Bacillota</taxon>
        <taxon>Clostridia</taxon>
        <taxon>Lachnospirales</taxon>
        <taxon>Lachnospiraceae</taxon>
        <taxon>Murimonas</taxon>
    </lineage>
</organism>
<reference evidence="1 2" key="1">
    <citation type="submission" date="2018-05" db="EMBL/GenBank/DDBJ databases">
        <authorList>
            <person name="Goeker M."/>
            <person name="Huntemann M."/>
            <person name="Clum A."/>
            <person name="Pillay M."/>
            <person name="Palaniappan K."/>
            <person name="Varghese N."/>
            <person name="Mikhailova N."/>
            <person name="Stamatis D."/>
            <person name="Reddy T."/>
            <person name="Daum C."/>
            <person name="Shapiro N."/>
            <person name="Ivanova N."/>
            <person name="Kyrpides N."/>
            <person name="Woyke T."/>
        </authorList>
    </citation>
    <scope>NUCLEOTIDE SEQUENCE [LARGE SCALE GENOMIC DNA]</scope>
    <source>
        <strain evidence="1 2">DSM 26524</strain>
    </source>
</reference>
<dbReference type="Gene3D" id="3.90.70.10">
    <property type="entry name" value="Cysteine proteinases"/>
    <property type="match status" value="1"/>
</dbReference>
<evidence type="ECO:0000313" key="2">
    <source>
        <dbReference type="Proteomes" id="UP000245412"/>
    </source>
</evidence>
<keyword evidence="2" id="KW-1185">Reference proteome</keyword>
<dbReference type="EMBL" id="QGGY01000020">
    <property type="protein sequence ID" value="PWJ72206.1"/>
    <property type="molecule type" value="Genomic_DNA"/>
</dbReference>
<comment type="caution">
    <text evidence="1">The sequence shown here is derived from an EMBL/GenBank/DDBJ whole genome shotgun (WGS) entry which is preliminary data.</text>
</comment>
<name>A0AB73SXZ8_9FIRM</name>